<keyword evidence="3" id="KW-1185">Reference proteome</keyword>
<comment type="caution">
    <text evidence="2">The sequence shown here is derived from an EMBL/GenBank/DDBJ whole genome shotgun (WGS) entry which is preliminary data.</text>
</comment>
<protein>
    <submittedName>
        <fullName evidence="2">Uncharacterized protein</fullName>
    </submittedName>
</protein>
<accession>A0AA38G4H3</accession>
<dbReference type="AlphaFoldDB" id="A0AA38G4H3"/>
<organism evidence="2 3">
    <name type="scientific">Taxus chinensis</name>
    <name type="common">Chinese yew</name>
    <name type="synonym">Taxus wallichiana var. chinensis</name>
    <dbReference type="NCBI Taxonomy" id="29808"/>
    <lineage>
        <taxon>Eukaryota</taxon>
        <taxon>Viridiplantae</taxon>
        <taxon>Streptophyta</taxon>
        <taxon>Embryophyta</taxon>
        <taxon>Tracheophyta</taxon>
        <taxon>Spermatophyta</taxon>
        <taxon>Pinopsida</taxon>
        <taxon>Pinidae</taxon>
        <taxon>Conifers II</taxon>
        <taxon>Cupressales</taxon>
        <taxon>Taxaceae</taxon>
        <taxon>Taxus</taxon>
    </lineage>
</organism>
<reference evidence="2 3" key="1">
    <citation type="journal article" date="2021" name="Nat. Plants">
        <title>The Taxus genome provides insights into paclitaxel biosynthesis.</title>
        <authorList>
            <person name="Xiong X."/>
            <person name="Gou J."/>
            <person name="Liao Q."/>
            <person name="Li Y."/>
            <person name="Zhou Q."/>
            <person name="Bi G."/>
            <person name="Li C."/>
            <person name="Du R."/>
            <person name="Wang X."/>
            <person name="Sun T."/>
            <person name="Guo L."/>
            <person name="Liang H."/>
            <person name="Lu P."/>
            <person name="Wu Y."/>
            <person name="Zhang Z."/>
            <person name="Ro D.K."/>
            <person name="Shang Y."/>
            <person name="Huang S."/>
            <person name="Yan J."/>
        </authorList>
    </citation>
    <scope>NUCLEOTIDE SEQUENCE [LARGE SCALE GENOMIC DNA]</scope>
    <source>
        <strain evidence="2">Ta-2019</strain>
    </source>
</reference>
<evidence type="ECO:0000313" key="2">
    <source>
        <dbReference type="EMBL" id="KAH9315807.1"/>
    </source>
</evidence>
<evidence type="ECO:0000313" key="3">
    <source>
        <dbReference type="Proteomes" id="UP000824469"/>
    </source>
</evidence>
<dbReference type="EMBL" id="JAHRHJ020000005">
    <property type="protein sequence ID" value="KAH9315807.1"/>
    <property type="molecule type" value="Genomic_DNA"/>
</dbReference>
<proteinExistence type="predicted"/>
<feature type="region of interest" description="Disordered" evidence="1">
    <location>
        <begin position="21"/>
        <end position="50"/>
    </location>
</feature>
<name>A0AA38G4H3_TAXCH</name>
<feature type="compositionally biased region" description="Basic and acidic residues" evidence="1">
    <location>
        <begin position="34"/>
        <end position="44"/>
    </location>
</feature>
<feature type="non-terminal residue" evidence="2">
    <location>
        <position position="50"/>
    </location>
</feature>
<feature type="non-terminal residue" evidence="2">
    <location>
        <position position="1"/>
    </location>
</feature>
<dbReference type="Proteomes" id="UP000824469">
    <property type="component" value="Unassembled WGS sequence"/>
</dbReference>
<evidence type="ECO:0000256" key="1">
    <source>
        <dbReference type="SAM" id="MobiDB-lite"/>
    </source>
</evidence>
<gene>
    <name evidence="2" type="ORF">KI387_024434</name>
</gene>
<sequence>KEEETPPLDSLDVDISPVVKIEADVPSEDESDDGHDCVDEKEPQPMRTVQ</sequence>